<dbReference type="EMBL" id="PGEZ01000002">
    <property type="protein sequence ID" value="PJJ54173.1"/>
    <property type="molecule type" value="Genomic_DNA"/>
</dbReference>
<evidence type="ECO:0000313" key="3">
    <source>
        <dbReference type="EMBL" id="PJJ54173.1"/>
    </source>
</evidence>
<evidence type="ECO:0000313" key="4">
    <source>
        <dbReference type="Proteomes" id="UP000230842"/>
    </source>
</evidence>
<evidence type="ECO:0000259" key="2">
    <source>
        <dbReference type="Pfam" id="PF26366"/>
    </source>
</evidence>
<proteinExistence type="predicted"/>
<dbReference type="PROSITE" id="PS51257">
    <property type="entry name" value="PROKAR_LIPOPROTEIN"/>
    <property type="match status" value="1"/>
</dbReference>
<keyword evidence="4" id="KW-1185">Reference proteome</keyword>
<accession>A0A0B2BW35</accession>
<organism evidence="3 4">
    <name type="scientific">Mumia flava</name>
    <dbReference type="NCBI Taxonomy" id="1348852"/>
    <lineage>
        <taxon>Bacteria</taxon>
        <taxon>Bacillati</taxon>
        <taxon>Actinomycetota</taxon>
        <taxon>Actinomycetes</taxon>
        <taxon>Propionibacteriales</taxon>
        <taxon>Nocardioidaceae</taxon>
        <taxon>Mumia</taxon>
    </lineage>
</organism>
<sequence>MTAGLRSRPVRLGALALAVGVLAAALAGCGVVPVRKDAPAGKIAAAPDDVDSISGTYEEAREFGMAALDAETLALVEGGSMLAIDTGAIQVARLLNGVTATGSGTSTWETEEQYTPRLDAYPLWFVTIAADDERSRRQLRVFSRPSAVAPWRLVAGPETFGSTALPEPAVTDGALDVLDADDGAGLAASPQEALDDYAAALDADAAPGEAATDSFVQQMRRQEAALLAEHPGLGLERSWAVQPDLYAFRTREGGALVVGTLLRQDAYTLRQGAVVRWPDDSEQRAHLGDPMGGPGVLRYYHEVLMYVPPQGDSGTPRVIGQYGGVVGRADGDGQAALVPPAPTETAPGETPPAPGETAPAPGETAPAPGETAPAPGETAPAPAPGETEAPLLPGATPDS</sequence>
<dbReference type="Pfam" id="PF26366">
    <property type="entry name" value="DUF8094"/>
    <property type="match status" value="1"/>
</dbReference>
<dbReference type="Proteomes" id="UP000230842">
    <property type="component" value="Unassembled WGS sequence"/>
</dbReference>
<feature type="region of interest" description="Disordered" evidence="1">
    <location>
        <begin position="330"/>
        <end position="399"/>
    </location>
</feature>
<name>A0A0B2BW35_9ACTN</name>
<dbReference type="RefSeq" id="WP_039339545.1">
    <property type="nucleotide sequence ID" value="NZ_PGEZ01000002.1"/>
</dbReference>
<feature type="compositionally biased region" description="Low complexity" evidence="1">
    <location>
        <begin position="355"/>
        <end position="390"/>
    </location>
</feature>
<feature type="domain" description="DUF8094" evidence="2">
    <location>
        <begin position="56"/>
        <end position="327"/>
    </location>
</feature>
<protein>
    <recommendedName>
        <fullName evidence="2">DUF8094 domain-containing protein</fullName>
    </recommendedName>
</protein>
<dbReference type="InterPro" id="IPR058407">
    <property type="entry name" value="DUF8094"/>
</dbReference>
<comment type="caution">
    <text evidence="3">The sequence shown here is derived from an EMBL/GenBank/DDBJ whole genome shotgun (WGS) entry which is preliminary data.</text>
</comment>
<dbReference type="OrthoDB" id="3510378at2"/>
<evidence type="ECO:0000256" key="1">
    <source>
        <dbReference type="SAM" id="MobiDB-lite"/>
    </source>
</evidence>
<reference evidence="3 4" key="1">
    <citation type="submission" date="2017-11" db="EMBL/GenBank/DDBJ databases">
        <title>Genomic Encyclopedia of Archaeal and Bacterial Type Strains, Phase II (KMG-II): From Individual Species to Whole Genera.</title>
        <authorList>
            <person name="Goeker M."/>
        </authorList>
    </citation>
    <scope>NUCLEOTIDE SEQUENCE [LARGE SCALE GENOMIC DNA]</scope>
    <source>
        <strain evidence="3 4">DSM 27763</strain>
    </source>
</reference>
<dbReference type="AlphaFoldDB" id="A0A0B2BW35"/>
<gene>
    <name evidence="3" type="ORF">CLV56_3677</name>
</gene>